<comment type="caution">
    <text evidence="2">The sequence shown here is derived from an EMBL/GenBank/DDBJ whole genome shotgun (WGS) entry which is preliminary data.</text>
</comment>
<feature type="region of interest" description="Disordered" evidence="1">
    <location>
        <begin position="1"/>
        <end position="43"/>
    </location>
</feature>
<dbReference type="Proteomes" id="UP000272015">
    <property type="component" value="Unassembled WGS sequence"/>
</dbReference>
<feature type="compositionally biased region" description="Basic residues" evidence="1">
    <location>
        <begin position="19"/>
        <end position="32"/>
    </location>
</feature>
<dbReference type="AlphaFoldDB" id="A0A3A5MDC8"/>
<name>A0A3A5MDC8_9MICO</name>
<feature type="compositionally biased region" description="Basic and acidic residues" evidence="1">
    <location>
        <begin position="70"/>
        <end position="81"/>
    </location>
</feature>
<keyword evidence="3" id="KW-1185">Reference proteome</keyword>
<evidence type="ECO:0000313" key="2">
    <source>
        <dbReference type="EMBL" id="RJT86159.1"/>
    </source>
</evidence>
<proteinExistence type="predicted"/>
<gene>
    <name evidence="2" type="ORF">D6T64_17980</name>
</gene>
<reference evidence="2 3" key="1">
    <citation type="submission" date="2018-09" db="EMBL/GenBank/DDBJ databases">
        <title>Novel species of Cryobacterium.</title>
        <authorList>
            <person name="Liu Q."/>
            <person name="Xin Y.-H."/>
        </authorList>
    </citation>
    <scope>NUCLEOTIDE SEQUENCE [LARGE SCALE GENOMIC DNA]</scope>
    <source>
        <strain evidence="2 3">Hh39</strain>
    </source>
</reference>
<accession>A0A3A5MDC8</accession>
<organism evidence="2 3">
    <name type="scientific">Cryobacterium melibiosiphilum</name>
    <dbReference type="NCBI Taxonomy" id="995039"/>
    <lineage>
        <taxon>Bacteria</taxon>
        <taxon>Bacillati</taxon>
        <taxon>Actinomycetota</taxon>
        <taxon>Actinomycetes</taxon>
        <taxon>Micrococcales</taxon>
        <taxon>Microbacteriaceae</taxon>
        <taxon>Cryobacterium</taxon>
    </lineage>
</organism>
<protein>
    <submittedName>
        <fullName evidence="2">Uncharacterized protein</fullName>
    </submittedName>
</protein>
<dbReference type="EMBL" id="QZVS01000094">
    <property type="protein sequence ID" value="RJT86159.1"/>
    <property type="molecule type" value="Genomic_DNA"/>
</dbReference>
<sequence>MSTPRWCRSSRPRQQPRPPPRRPRPRRRRPRPPRPNPRRASVYLTRVSKKCTSRAREVHFLLTRGTAHSRNREGAQGEVRPRSGSRARAR</sequence>
<feature type="region of interest" description="Disordered" evidence="1">
    <location>
        <begin position="62"/>
        <end position="90"/>
    </location>
</feature>
<evidence type="ECO:0000256" key="1">
    <source>
        <dbReference type="SAM" id="MobiDB-lite"/>
    </source>
</evidence>
<evidence type="ECO:0000313" key="3">
    <source>
        <dbReference type="Proteomes" id="UP000272015"/>
    </source>
</evidence>